<gene>
    <name evidence="5" type="ORF">BPA30113_05523</name>
</gene>
<evidence type="ECO:0000256" key="2">
    <source>
        <dbReference type="PROSITE-ProRule" id="PRU00335"/>
    </source>
</evidence>
<dbReference type="GO" id="GO:0000976">
    <property type="term" value="F:transcription cis-regulatory region binding"/>
    <property type="evidence" value="ECO:0007669"/>
    <property type="project" value="TreeGrafter"/>
</dbReference>
<feature type="domain" description="HTH tetR-type" evidence="4">
    <location>
        <begin position="41"/>
        <end position="101"/>
    </location>
</feature>
<name>A0A6P2QB14_9BURK</name>
<evidence type="ECO:0000313" key="6">
    <source>
        <dbReference type="Proteomes" id="UP000494330"/>
    </source>
</evidence>
<evidence type="ECO:0000313" key="5">
    <source>
        <dbReference type="EMBL" id="VWC17102.1"/>
    </source>
</evidence>
<dbReference type="RefSeq" id="WP_031398050.1">
    <property type="nucleotide sequence ID" value="NZ_CABVQD010000025.1"/>
</dbReference>
<organism evidence="5 6">
    <name type="scientific">Burkholderia paludis</name>
    <dbReference type="NCBI Taxonomy" id="1506587"/>
    <lineage>
        <taxon>Bacteria</taxon>
        <taxon>Pseudomonadati</taxon>
        <taxon>Pseudomonadota</taxon>
        <taxon>Betaproteobacteria</taxon>
        <taxon>Burkholderiales</taxon>
        <taxon>Burkholderiaceae</taxon>
        <taxon>Burkholderia</taxon>
        <taxon>Burkholderia cepacia complex</taxon>
    </lineage>
</organism>
<feature type="region of interest" description="Disordered" evidence="3">
    <location>
        <begin position="1"/>
        <end position="32"/>
    </location>
</feature>
<dbReference type="InterPro" id="IPR009057">
    <property type="entry name" value="Homeodomain-like_sf"/>
</dbReference>
<sequence>MEPKSTNPDDIRADPASPRRSESPSDTKATDGARTLTRRGRNTVGRILESAIEIFLVDGYGGLTMRKVAAGAGIALSNLQHYFPAREDLYAAIIAESIAEYSKTYDSVRTDDALSPEARLEKVVRLLIEDAKLPRTQSLFVNFWALAHAHEFARQAMEDAYLFQRQMIAGFVAAINPGLSPLHLARRSALITAQIEGLSVFIPQRNRFPSDIKGMEDEVVKAVLAVAALPG</sequence>
<accession>A0A6P2QB14</accession>
<keyword evidence="1 2" id="KW-0238">DNA-binding</keyword>
<reference evidence="5 6" key="1">
    <citation type="submission" date="2019-09" db="EMBL/GenBank/DDBJ databases">
        <authorList>
            <person name="Depoorter E."/>
        </authorList>
    </citation>
    <scope>NUCLEOTIDE SEQUENCE [LARGE SCALE GENOMIC DNA]</scope>
    <source>
        <strain evidence="5">LMG 30113</strain>
    </source>
</reference>
<proteinExistence type="predicted"/>
<dbReference type="GO" id="GO:0003700">
    <property type="term" value="F:DNA-binding transcription factor activity"/>
    <property type="evidence" value="ECO:0007669"/>
    <property type="project" value="TreeGrafter"/>
</dbReference>
<protein>
    <submittedName>
        <fullName evidence="5">TetR family transcriptional regulator</fullName>
    </submittedName>
</protein>
<dbReference type="SUPFAM" id="SSF46689">
    <property type="entry name" value="Homeodomain-like"/>
    <property type="match status" value="1"/>
</dbReference>
<evidence type="ECO:0000256" key="1">
    <source>
        <dbReference type="ARBA" id="ARBA00023125"/>
    </source>
</evidence>
<dbReference type="PRINTS" id="PR00455">
    <property type="entry name" value="HTHTETR"/>
</dbReference>
<dbReference type="AlphaFoldDB" id="A0A6P2QB14"/>
<dbReference type="Gene3D" id="1.10.357.10">
    <property type="entry name" value="Tetracycline Repressor, domain 2"/>
    <property type="match status" value="1"/>
</dbReference>
<dbReference type="PANTHER" id="PTHR30055">
    <property type="entry name" value="HTH-TYPE TRANSCRIPTIONAL REGULATOR RUTR"/>
    <property type="match status" value="1"/>
</dbReference>
<keyword evidence="6" id="KW-1185">Reference proteome</keyword>
<dbReference type="PROSITE" id="PS50977">
    <property type="entry name" value="HTH_TETR_2"/>
    <property type="match status" value="1"/>
</dbReference>
<dbReference type="InterPro" id="IPR050109">
    <property type="entry name" value="HTH-type_TetR-like_transc_reg"/>
</dbReference>
<dbReference type="PANTHER" id="PTHR30055:SF226">
    <property type="entry name" value="HTH-TYPE TRANSCRIPTIONAL REGULATOR PKSA"/>
    <property type="match status" value="1"/>
</dbReference>
<dbReference type="Proteomes" id="UP000494330">
    <property type="component" value="Unassembled WGS sequence"/>
</dbReference>
<evidence type="ECO:0000256" key="3">
    <source>
        <dbReference type="SAM" id="MobiDB-lite"/>
    </source>
</evidence>
<feature type="compositionally biased region" description="Basic and acidic residues" evidence="3">
    <location>
        <begin position="1"/>
        <end position="31"/>
    </location>
</feature>
<dbReference type="EMBL" id="CABVQD010000025">
    <property type="protein sequence ID" value="VWC17102.1"/>
    <property type="molecule type" value="Genomic_DNA"/>
</dbReference>
<dbReference type="InterPro" id="IPR001647">
    <property type="entry name" value="HTH_TetR"/>
</dbReference>
<feature type="DNA-binding region" description="H-T-H motif" evidence="2">
    <location>
        <begin position="64"/>
        <end position="83"/>
    </location>
</feature>
<evidence type="ECO:0000259" key="4">
    <source>
        <dbReference type="PROSITE" id="PS50977"/>
    </source>
</evidence>
<dbReference type="Pfam" id="PF00440">
    <property type="entry name" value="TetR_N"/>
    <property type="match status" value="1"/>
</dbReference>